<gene>
    <name evidence="2" type="primary">csp07</name>
</gene>
<dbReference type="AlphaFoldDB" id="A0A310S6B7"/>
<dbReference type="EMBL" id="GGOB01000027">
    <property type="protein sequence ID" value="MCH29423.1"/>
    <property type="molecule type" value="mRNA"/>
</dbReference>
<keyword evidence="1" id="KW-0732">Signal</keyword>
<dbReference type="PANTHER" id="PTHR11257:SF12">
    <property type="entry name" value="EJACULATORY BULB-SPECIFIC PROTEIN 3-RELATED"/>
    <property type="match status" value="1"/>
</dbReference>
<dbReference type="Pfam" id="PF03392">
    <property type="entry name" value="OS-D"/>
    <property type="match status" value="1"/>
</dbReference>
<proteinExistence type="evidence at transcript level"/>
<dbReference type="PANTHER" id="PTHR11257">
    <property type="entry name" value="CHEMOSENSORY PROTEIN-RELATED"/>
    <property type="match status" value="1"/>
</dbReference>
<evidence type="ECO:0000313" key="2">
    <source>
        <dbReference type="EMBL" id="MCH29423.1"/>
    </source>
</evidence>
<dbReference type="InterPro" id="IPR036682">
    <property type="entry name" value="OS_D_A10/PebIII_sf"/>
</dbReference>
<sequence>MKRLLCASILIVVLADVSVDGREERSKVSGYTTKYDNVDLNAILKNERILRNYVDCCLGKKKCTSDGEVLKGHIKDAIENECDKCSEVQKKSVRKVGKAIYQKYPQWWKELCDHFDPQGQYQKRYEKFIKDALAAED</sequence>
<dbReference type="Gene3D" id="1.10.2080.10">
    <property type="entry name" value="Insect odorant-binding protein A10/Ejaculatory bulb-specific protein 3"/>
    <property type="match status" value="1"/>
</dbReference>
<feature type="signal peptide" evidence="1">
    <location>
        <begin position="1"/>
        <end position="21"/>
    </location>
</feature>
<protein>
    <submittedName>
        <fullName evidence="2">Chemosensory protein 07</fullName>
    </submittedName>
</protein>
<name>A0A310S6B7_CHRLA</name>
<dbReference type="InterPro" id="IPR005055">
    <property type="entry name" value="A10/PebIII"/>
</dbReference>
<accession>A0A310S6B7</accession>
<organism evidence="2">
    <name type="scientific">Chrysomela lapponica</name>
    <name type="common">Leaf beetle</name>
    <dbReference type="NCBI Taxonomy" id="153811"/>
    <lineage>
        <taxon>Eukaryota</taxon>
        <taxon>Metazoa</taxon>
        <taxon>Ecdysozoa</taxon>
        <taxon>Arthropoda</taxon>
        <taxon>Hexapoda</taxon>
        <taxon>Insecta</taxon>
        <taxon>Pterygota</taxon>
        <taxon>Neoptera</taxon>
        <taxon>Endopterygota</taxon>
        <taxon>Coleoptera</taxon>
        <taxon>Polyphaga</taxon>
        <taxon>Cucujiformia</taxon>
        <taxon>Chrysomeloidea</taxon>
        <taxon>Chrysomelidae</taxon>
        <taxon>Chrysomelinae</taxon>
        <taxon>Chrysomelini</taxon>
        <taxon>Chrysomela</taxon>
    </lineage>
</organism>
<evidence type="ECO:0000256" key="1">
    <source>
        <dbReference type="SAM" id="SignalP"/>
    </source>
</evidence>
<dbReference type="SUPFAM" id="SSF100910">
    <property type="entry name" value="Chemosensory protein Csp2"/>
    <property type="match status" value="1"/>
</dbReference>
<feature type="chain" id="PRO_5016248334" evidence="1">
    <location>
        <begin position="22"/>
        <end position="137"/>
    </location>
</feature>
<reference evidence="2" key="1">
    <citation type="journal article" date="2018" name="Ecol. Evol.">
        <title>A subset of chemosensory genes differs between two populations of a specialized leaf beetle after host plant shift.</title>
        <authorList>
            <person name="Wang D."/>
            <person name="Pentzold S."/>
            <person name="Kunert M."/>
            <person name="Groth M."/>
            <person name="Brandt W."/>
            <person name="Pasteels J.M."/>
            <person name="Boland W."/>
            <person name="Burse A."/>
        </authorList>
    </citation>
    <scope>NUCLEOTIDE SEQUENCE</scope>
</reference>